<dbReference type="Pfam" id="PF01740">
    <property type="entry name" value="STAS"/>
    <property type="match status" value="1"/>
</dbReference>
<keyword evidence="2 5" id="KW-0812">Transmembrane</keyword>
<feature type="transmembrane region" description="Helical" evidence="5">
    <location>
        <begin position="105"/>
        <end position="125"/>
    </location>
</feature>
<reference evidence="7 8" key="1">
    <citation type="submission" date="2020-04" db="EMBL/GenBank/DDBJ databases">
        <title>Draft genome of Pyxidicoccus fallax type strain.</title>
        <authorList>
            <person name="Whitworth D.E."/>
        </authorList>
    </citation>
    <scope>NUCLEOTIDE SEQUENCE [LARGE SCALE GENOMIC DNA]</scope>
    <source>
        <strain evidence="7 8">DSM 14698</strain>
    </source>
</reference>
<feature type="transmembrane region" description="Helical" evidence="5">
    <location>
        <begin position="137"/>
        <end position="155"/>
    </location>
</feature>
<dbReference type="InterPro" id="IPR002645">
    <property type="entry name" value="STAS_dom"/>
</dbReference>
<dbReference type="GO" id="GO:0055085">
    <property type="term" value="P:transmembrane transport"/>
    <property type="evidence" value="ECO:0007669"/>
    <property type="project" value="InterPro"/>
</dbReference>
<dbReference type="PROSITE" id="PS50801">
    <property type="entry name" value="STAS"/>
    <property type="match status" value="1"/>
</dbReference>
<name>A0A848L5X9_9BACT</name>
<keyword evidence="4 5" id="KW-0472">Membrane</keyword>
<feature type="transmembrane region" description="Helical" evidence="5">
    <location>
        <begin position="325"/>
        <end position="343"/>
    </location>
</feature>
<organism evidence="7 8">
    <name type="scientific">Pyxidicoccus fallax</name>
    <dbReference type="NCBI Taxonomy" id="394095"/>
    <lineage>
        <taxon>Bacteria</taxon>
        <taxon>Pseudomonadati</taxon>
        <taxon>Myxococcota</taxon>
        <taxon>Myxococcia</taxon>
        <taxon>Myxococcales</taxon>
        <taxon>Cystobacterineae</taxon>
        <taxon>Myxococcaceae</taxon>
        <taxon>Pyxidicoccus</taxon>
    </lineage>
</organism>
<feature type="transmembrane region" description="Helical" evidence="5">
    <location>
        <begin position="255"/>
        <end position="273"/>
    </location>
</feature>
<dbReference type="InterPro" id="IPR011547">
    <property type="entry name" value="SLC26A/SulP_dom"/>
</dbReference>
<dbReference type="PANTHER" id="PTHR11814">
    <property type="entry name" value="SULFATE TRANSPORTER"/>
    <property type="match status" value="1"/>
</dbReference>
<feature type="transmembrane region" description="Helical" evidence="5">
    <location>
        <begin position="175"/>
        <end position="197"/>
    </location>
</feature>
<evidence type="ECO:0000313" key="7">
    <source>
        <dbReference type="EMBL" id="NMO14119.1"/>
    </source>
</evidence>
<evidence type="ECO:0000256" key="5">
    <source>
        <dbReference type="SAM" id="Phobius"/>
    </source>
</evidence>
<dbReference type="EMBL" id="JABBJJ010000013">
    <property type="protein sequence ID" value="NMO14119.1"/>
    <property type="molecule type" value="Genomic_DNA"/>
</dbReference>
<evidence type="ECO:0000256" key="2">
    <source>
        <dbReference type="ARBA" id="ARBA00022692"/>
    </source>
</evidence>
<feature type="transmembrane region" description="Helical" evidence="5">
    <location>
        <begin position="63"/>
        <end position="85"/>
    </location>
</feature>
<proteinExistence type="predicted"/>
<dbReference type="GO" id="GO:0016020">
    <property type="term" value="C:membrane"/>
    <property type="evidence" value="ECO:0007669"/>
    <property type="project" value="UniProtKB-SubCell"/>
</dbReference>
<dbReference type="Proteomes" id="UP000518300">
    <property type="component" value="Unassembled WGS sequence"/>
</dbReference>
<dbReference type="SUPFAM" id="SSF52091">
    <property type="entry name" value="SpoIIaa-like"/>
    <property type="match status" value="1"/>
</dbReference>
<evidence type="ECO:0000256" key="3">
    <source>
        <dbReference type="ARBA" id="ARBA00022989"/>
    </source>
</evidence>
<feature type="transmembrane region" description="Helical" evidence="5">
    <location>
        <begin position="387"/>
        <end position="415"/>
    </location>
</feature>
<feature type="transmembrane region" description="Helical" evidence="5">
    <location>
        <begin position="350"/>
        <end position="367"/>
    </location>
</feature>
<feature type="transmembrane region" description="Helical" evidence="5">
    <location>
        <begin position="204"/>
        <end position="222"/>
    </location>
</feature>
<dbReference type="AlphaFoldDB" id="A0A848L5X9"/>
<dbReference type="Gene3D" id="3.30.750.24">
    <property type="entry name" value="STAS domain"/>
    <property type="match status" value="1"/>
</dbReference>
<keyword evidence="8" id="KW-1185">Reference proteome</keyword>
<comment type="subcellular location">
    <subcellularLocation>
        <location evidence="1">Membrane</location>
        <topology evidence="1">Multi-pass membrane protein</topology>
    </subcellularLocation>
</comment>
<dbReference type="RefSeq" id="WP_169343399.1">
    <property type="nucleotide sequence ID" value="NZ_JABBJJ010000013.1"/>
</dbReference>
<protein>
    <submittedName>
        <fullName evidence="7">SulP family inorganic anion transporter</fullName>
    </submittedName>
</protein>
<evidence type="ECO:0000256" key="1">
    <source>
        <dbReference type="ARBA" id="ARBA00004141"/>
    </source>
</evidence>
<feature type="domain" description="STAS" evidence="6">
    <location>
        <begin position="454"/>
        <end position="550"/>
    </location>
</feature>
<evidence type="ECO:0000259" key="6">
    <source>
        <dbReference type="PROSITE" id="PS50801"/>
    </source>
</evidence>
<dbReference type="InterPro" id="IPR036513">
    <property type="entry name" value="STAS_dom_sf"/>
</dbReference>
<feature type="transmembrane region" description="Helical" evidence="5">
    <location>
        <begin position="36"/>
        <end position="56"/>
    </location>
</feature>
<accession>A0A848L5X9</accession>
<dbReference type="InterPro" id="IPR001902">
    <property type="entry name" value="SLC26A/SulP_fam"/>
</dbReference>
<evidence type="ECO:0000256" key="4">
    <source>
        <dbReference type="ARBA" id="ARBA00023136"/>
    </source>
</evidence>
<dbReference type="Pfam" id="PF00916">
    <property type="entry name" value="Sulfate_transp"/>
    <property type="match status" value="1"/>
</dbReference>
<comment type="caution">
    <text evidence="7">The sequence shown here is derived from an EMBL/GenBank/DDBJ whole genome shotgun (WGS) entry which is preliminary data.</text>
</comment>
<gene>
    <name evidence="7" type="ORF">HG543_04485</name>
</gene>
<feature type="transmembrane region" description="Helical" evidence="5">
    <location>
        <begin position="294"/>
        <end position="313"/>
    </location>
</feature>
<evidence type="ECO:0000313" key="8">
    <source>
        <dbReference type="Proteomes" id="UP000518300"/>
    </source>
</evidence>
<keyword evidence="3 5" id="KW-1133">Transmembrane helix</keyword>
<sequence>MPIMLEHHPIGAAERLRFLVGDWKQMVSSRTLGPDLSSALTVACVALPLNLALAVASGLPASVGLISGAIAGVVAGMLGGARLQVTGPEAALVPIVLLLVQRHGIGGMVVATLLCGLLQILLGVLRVGRLAKLLPAPVVRGFMAGIGLILLNSQLPRLLGLETSGTFSSVLSQGGALGVHAGGLALGVLVMACMVGLPRLHKRIPAVLVGLVVASALGALLGPELARVGSLPPGLPPPRLPSLEGIDWSALLPDAFSLALLASLGSLMSASAIDQLPAAGNHRTDHDQELMAQGMANLASSLFGGMPVMGAIVRSSVSIQAGARTRAAAVLHALLLLGVCLVAGPLVARVPIAALAGILVVVGVRLLDVPGARALWAKEPAQVAVVVVTASVIASVDLLLGLGAGVALSIALVLMNRPRTESQVRTLRLDGRPFFRSLGAAAAGQDDQPPIQRIRITGPLDFLSPGILNATLTRKPFPRYLVLDLSAVPYMDATGLKAVLDLRDCLGVRGGVLVVVARGEVARLLEQGGLPRSTPLASLVPSYDEALEQVARTHKALPSSYAPQEPPPMGA</sequence>